<evidence type="ECO:0000259" key="12">
    <source>
        <dbReference type="Pfam" id="PF04561"/>
    </source>
</evidence>
<dbReference type="Pfam" id="PF04565">
    <property type="entry name" value="RNA_pol_Rpb2_3"/>
    <property type="match status" value="1"/>
</dbReference>
<dbReference type="Gene3D" id="3.90.1100.10">
    <property type="match status" value="2"/>
</dbReference>
<dbReference type="EC" id="2.7.7.6" evidence="9"/>
<evidence type="ECO:0000313" key="18">
    <source>
        <dbReference type="Proteomes" id="UP000078348"/>
    </source>
</evidence>
<feature type="domain" description="RNA polymerase Rpb2" evidence="12">
    <location>
        <begin position="213"/>
        <end position="410"/>
    </location>
</feature>
<dbReference type="SUPFAM" id="SSF64484">
    <property type="entry name" value="beta and beta-prime subunits of DNA dependent RNA-polymerase"/>
    <property type="match status" value="1"/>
</dbReference>
<evidence type="ECO:0000256" key="5">
    <source>
        <dbReference type="ARBA" id="ARBA00022723"/>
    </source>
</evidence>
<dbReference type="GO" id="GO:0003677">
    <property type="term" value="F:DNA binding"/>
    <property type="evidence" value="ECO:0007669"/>
    <property type="project" value="InterPro"/>
</dbReference>
<dbReference type="InterPro" id="IPR007646">
    <property type="entry name" value="RNA_pol_Rpb2_4"/>
</dbReference>
<evidence type="ECO:0000256" key="2">
    <source>
        <dbReference type="ARBA" id="ARBA00022478"/>
    </source>
</evidence>
<dbReference type="InterPro" id="IPR007121">
    <property type="entry name" value="RNA_pol_bsu_CS"/>
</dbReference>
<dbReference type="CDD" id="cd00653">
    <property type="entry name" value="RNA_pol_B_RPB2"/>
    <property type="match status" value="1"/>
</dbReference>
<feature type="domain" description="RNA polymerase Rpb2" evidence="15">
    <location>
        <begin position="586"/>
        <end position="641"/>
    </location>
</feature>
<organism evidence="17 18">
    <name type="scientific">Blastocystis sp. subtype 1 (strain ATCC 50177 / NandII)</name>
    <dbReference type="NCBI Taxonomy" id="478820"/>
    <lineage>
        <taxon>Eukaryota</taxon>
        <taxon>Sar</taxon>
        <taxon>Stramenopiles</taxon>
        <taxon>Bigyra</taxon>
        <taxon>Opalozoa</taxon>
        <taxon>Opalinata</taxon>
        <taxon>Blastocystidae</taxon>
        <taxon>Blastocystis</taxon>
    </lineage>
</organism>
<name>A0A196SJ67_BLAHN</name>
<sequence>MEVEEAGSYDNNDMDMEDMREITEEDTWTVINSFFLEKGLVSQQLDSFNTFLNTTIKDQITDQSARGIEAISEAQYTTASDTDNEKLKVTVTMGNVRATRPTISGTGVEQGSTLWPREARLRSITYATTIYVEMTQTSVKYTQDGSEEPVTASKTSDSRLCSIPAMLHSQACNLYGMSQERLASIGECIYDQGGYFIINGNEKVIIAQERQTTNKVYVFEKHQPSKFSWTAEVRSIPEGTNGLAQSLKLCMYAHPSKSQVKNKYCIWAALPQISEGVPICVVFRALGCIEDRSILEHICYNFDDVEMMERFRPSLIEASEIRTQNDALDFIAKRCPNMTGDDGTWTKAKRIDYARRLLQKNFLPHIGMEMGANSSIKKSFYLGYMVHKLLNCSLGRAEEEDRDHISNKRMDLAGPMIARLFHGLLYRFSKELRQYMTKVVNNKKGSFINISIGAKTGIITSGLQYSFATGNWGDRTKGAPPATGVSQTLNRLTYSSTLSNLRRLKSPIDTTSKVTKPRLLHSTQWGMMCPAETPEGQSCGIVKNLALMCYISVGKPLDKIQKILENNGVEELETIAPSLIPKTTKVFVNGIWLGIHRDPQSILDRRDDFDTDISLVYDIQEKELRITADAGRCCRPLFVVNRQEQKLDIRKAHVNALRQGVPFSELVQYRLIEYVSAEEEEYCMIAMDLKSMHAAVANHSCTTYTHCEIHPSMILGVCASIIPFPDHNQSPRNTYQSSMGKQAMGIYVSNFRQRMDTTAHVLSYPQRPLVTTKAMSYVRFKELPAGCNCVVAICCYSGYNQEDSLIVNRSAIERGLFRSIFYRTYADKEVRQDTSSPNRSNEVVMGNERFCRPLSERCIMGKDSGLYAHLDEDGLALPGSAVTGDSILIGKVTPTGEVNTKGSASLKDSSTGLRHAERGTVDEVMLTTNDKGYRFVKVKVRSVRIPQIGDKLSSRHGQKGTIGMTYRQEDMPFTCEGIVPDIIMNPHAIPSRMTIGQLIECLLGKVAAIQAREGDGTAFSDVTVEDISTQLHHEGYQKRGYEVIYNGHTGRRMESRVFMGPTFYQRLKHLVDDKIHARARGMNSILVRQPLEGRARDGGLRLGEMERDVLVAYGASQLVRERFFYSSDAYVVAVCDDCGLMCTAMDNTYYCKNCNNSLRISRVEIPYACKLLFQELLSMNIAPRIRTGGMSGDGKDRFGHDVWA</sequence>
<comment type="similarity">
    <text evidence="1 8">Belongs to the RNA polymerase beta chain family.</text>
</comment>
<dbReference type="PANTHER" id="PTHR20856">
    <property type="entry name" value="DNA-DIRECTED RNA POLYMERASE I SUBUNIT 2"/>
    <property type="match status" value="1"/>
</dbReference>
<dbReference type="Proteomes" id="UP000078348">
    <property type="component" value="Unassembled WGS sequence"/>
</dbReference>
<keyword evidence="2 9" id="KW-0240">DNA-directed RNA polymerase</keyword>
<evidence type="ECO:0000256" key="7">
    <source>
        <dbReference type="ARBA" id="ARBA00023163"/>
    </source>
</evidence>
<keyword evidence="6" id="KW-0862">Zinc</keyword>
<protein>
    <recommendedName>
        <fullName evidence="9">DNA-directed RNA polymerase subunit beta</fullName>
        <ecNumber evidence="9">2.7.7.6</ecNumber>
    </recommendedName>
</protein>
<dbReference type="InterPro" id="IPR015712">
    <property type="entry name" value="DNA-dir_RNA_pol_su2"/>
</dbReference>
<dbReference type="Gene3D" id="2.40.50.150">
    <property type="match status" value="1"/>
</dbReference>
<dbReference type="Pfam" id="PF04563">
    <property type="entry name" value="RNA_pol_Rpb2_1"/>
    <property type="match status" value="1"/>
</dbReference>
<dbReference type="InterPro" id="IPR007647">
    <property type="entry name" value="RNA_pol_Rpb2_5"/>
</dbReference>
<dbReference type="Gene3D" id="3.90.1110.10">
    <property type="entry name" value="RNA polymerase Rpb2, domain 2"/>
    <property type="match status" value="1"/>
</dbReference>
<accession>A0A196SJ67</accession>
<dbReference type="GO" id="GO:0003899">
    <property type="term" value="F:DNA-directed RNA polymerase activity"/>
    <property type="evidence" value="ECO:0007669"/>
    <property type="project" value="UniProtKB-EC"/>
</dbReference>
<dbReference type="FunFam" id="3.90.1800.10:FF:000002">
    <property type="entry name" value="DNA-directed RNA polymerase subunit beta"/>
    <property type="match status" value="1"/>
</dbReference>
<feature type="domain" description="DNA-directed RNA polymerase subunit 2 hybrid-binding" evidence="10">
    <location>
        <begin position="718"/>
        <end position="1096"/>
    </location>
</feature>
<dbReference type="InterPro" id="IPR007644">
    <property type="entry name" value="RNA_pol_bsu_protrusion"/>
</dbReference>
<proteinExistence type="inferred from homology"/>
<dbReference type="PROSITE" id="PS01166">
    <property type="entry name" value="RNA_POL_BETA"/>
    <property type="match status" value="1"/>
</dbReference>
<feature type="domain" description="RNA polymerase Rpb2" evidence="14">
    <location>
        <begin position="487"/>
        <end position="551"/>
    </location>
</feature>
<evidence type="ECO:0000256" key="8">
    <source>
        <dbReference type="RuleBase" id="RU000434"/>
    </source>
</evidence>
<dbReference type="FunFam" id="2.40.270.10:FF:000006">
    <property type="entry name" value="DNA-directed RNA polymerase subunit beta"/>
    <property type="match status" value="1"/>
</dbReference>
<keyword evidence="7 9" id="KW-0804">Transcription</keyword>
<dbReference type="GO" id="GO:0000428">
    <property type="term" value="C:DNA-directed RNA polymerase complex"/>
    <property type="evidence" value="ECO:0007669"/>
    <property type="project" value="UniProtKB-KW"/>
</dbReference>
<keyword evidence="3 9" id="KW-0808">Transferase</keyword>
<evidence type="ECO:0000256" key="3">
    <source>
        <dbReference type="ARBA" id="ARBA00022679"/>
    </source>
</evidence>
<evidence type="ECO:0000259" key="10">
    <source>
        <dbReference type="Pfam" id="PF00562"/>
    </source>
</evidence>
<dbReference type="Pfam" id="PF04561">
    <property type="entry name" value="RNA_pol_Rpb2_2"/>
    <property type="match status" value="1"/>
</dbReference>
<dbReference type="EMBL" id="LXWW01000106">
    <property type="protein sequence ID" value="OAO15984.1"/>
    <property type="molecule type" value="Genomic_DNA"/>
</dbReference>
<evidence type="ECO:0000259" key="15">
    <source>
        <dbReference type="Pfam" id="PF04566"/>
    </source>
</evidence>
<dbReference type="InterPro" id="IPR007645">
    <property type="entry name" value="RNA_pol_Rpb2_3"/>
</dbReference>
<feature type="domain" description="RNA polymerase Rpb2" evidence="16">
    <location>
        <begin position="663"/>
        <end position="711"/>
    </location>
</feature>
<keyword evidence="4 9" id="KW-0548">Nucleotidyltransferase</keyword>
<dbReference type="OrthoDB" id="10248617at2759"/>
<dbReference type="InterPro" id="IPR014724">
    <property type="entry name" value="RNA_pol_RPB2_OB-fold"/>
</dbReference>
<dbReference type="GO" id="GO:0046872">
    <property type="term" value="F:metal ion binding"/>
    <property type="evidence" value="ECO:0007669"/>
    <property type="project" value="UniProtKB-KW"/>
</dbReference>
<feature type="domain" description="RNA polymerase beta subunit protrusion" evidence="13">
    <location>
        <begin position="39"/>
        <end position="452"/>
    </location>
</feature>
<keyword evidence="5" id="KW-0479">Metal-binding</keyword>
<dbReference type="GO" id="GO:0032549">
    <property type="term" value="F:ribonucleoside binding"/>
    <property type="evidence" value="ECO:0007669"/>
    <property type="project" value="InterPro"/>
</dbReference>
<dbReference type="AlphaFoldDB" id="A0A196SJ67"/>
<dbReference type="InterPro" id="IPR037034">
    <property type="entry name" value="RNA_pol_Rpb2_2_sf"/>
</dbReference>
<comment type="caution">
    <text evidence="17">The sequence shown here is derived from an EMBL/GenBank/DDBJ whole genome shotgun (WGS) entry which is preliminary data.</text>
</comment>
<gene>
    <name evidence="17" type="ORF">AV274_2300</name>
</gene>
<evidence type="ECO:0000259" key="16">
    <source>
        <dbReference type="Pfam" id="PF04567"/>
    </source>
</evidence>
<evidence type="ECO:0000256" key="9">
    <source>
        <dbReference type="RuleBase" id="RU363031"/>
    </source>
</evidence>
<dbReference type="InterPro" id="IPR007642">
    <property type="entry name" value="RNA_pol_Rpb2_2"/>
</dbReference>
<evidence type="ECO:0000259" key="11">
    <source>
        <dbReference type="Pfam" id="PF04560"/>
    </source>
</evidence>
<evidence type="ECO:0000259" key="14">
    <source>
        <dbReference type="Pfam" id="PF04565"/>
    </source>
</evidence>
<feature type="domain" description="RNA polymerase Rpb2" evidence="11">
    <location>
        <begin position="1098"/>
        <end position="1186"/>
    </location>
</feature>
<dbReference type="Gene3D" id="3.90.1800.10">
    <property type="entry name" value="RNA polymerase alpha subunit dimerisation domain"/>
    <property type="match status" value="1"/>
</dbReference>
<evidence type="ECO:0000259" key="13">
    <source>
        <dbReference type="Pfam" id="PF04563"/>
    </source>
</evidence>
<evidence type="ECO:0000313" key="17">
    <source>
        <dbReference type="EMBL" id="OAO15984.1"/>
    </source>
</evidence>
<dbReference type="InterPro" id="IPR037033">
    <property type="entry name" value="DNA-dir_RNAP_su2_hyb_sf"/>
</dbReference>
<reference evidence="17 18" key="1">
    <citation type="submission" date="2016-05" db="EMBL/GenBank/DDBJ databases">
        <title>Nuclear genome of Blastocystis sp. subtype 1 NandII.</title>
        <authorList>
            <person name="Gentekaki E."/>
            <person name="Curtis B."/>
            <person name="Stairs C."/>
            <person name="Eme L."/>
            <person name="Herman E."/>
            <person name="Klimes V."/>
            <person name="Arias M.C."/>
            <person name="Elias M."/>
            <person name="Hilliou F."/>
            <person name="Klute M."/>
            <person name="Malik S.-B."/>
            <person name="Pightling A."/>
            <person name="Rachubinski R."/>
            <person name="Salas D."/>
            <person name="Schlacht A."/>
            <person name="Suga H."/>
            <person name="Archibald J."/>
            <person name="Ball S.G."/>
            <person name="Clark G."/>
            <person name="Dacks J."/>
            <person name="Van Der Giezen M."/>
            <person name="Tsaousis A."/>
            <person name="Roger A."/>
        </authorList>
    </citation>
    <scope>NUCLEOTIDE SEQUENCE [LARGE SCALE GENOMIC DNA]</scope>
    <source>
        <strain evidence="18">ATCC 50177 / NandII</strain>
    </source>
</reference>
<dbReference type="InterPro" id="IPR007641">
    <property type="entry name" value="RNA_pol_Rpb2_7"/>
</dbReference>
<evidence type="ECO:0000256" key="6">
    <source>
        <dbReference type="ARBA" id="ARBA00022833"/>
    </source>
</evidence>
<comment type="function">
    <text evidence="9">DNA-dependent RNA polymerase catalyzes the transcription of DNA into RNA using the four ribonucleoside triphosphates as substrates.</text>
</comment>
<evidence type="ECO:0000256" key="1">
    <source>
        <dbReference type="ARBA" id="ARBA00006835"/>
    </source>
</evidence>
<dbReference type="Pfam" id="PF04560">
    <property type="entry name" value="RNA_pol_Rpb2_7"/>
    <property type="match status" value="1"/>
</dbReference>
<dbReference type="Pfam" id="PF04566">
    <property type="entry name" value="RNA_pol_Rpb2_4"/>
    <property type="match status" value="1"/>
</dbReference>
<keyword evidence="18" id="KW-1185">Reference proteome</keyword>
<dbReference type="Pfam" id="PF00562">
    <property type="entry name" value="RNA_pol_Rpb2_6"/>
    <property type="match status" value="1"/>
</dbReference>
<dbReference type="STRING" id="478820.A0A196SJ67"/>
<evidence type="ECO:0000256" key="4">
    <source>
        <dbReference type="ARBA" id="ARBA00022695"/>
    </source>
</evidence>
<dbReference type="GO" id="GO:0006351">
    <property type="term" value="P:DNA-templated transcription"/>
    <property type="evidence" value="ECO:0007669"/>
    <property type="project" value="InterPro"/>
</dbReference>
<dbReference type="Gene3D" id="2.40.270.10">
    <property type="entry name" value="DNA-directed RNA polymerase, subunit 2, domain 6"/>
    <property type="match status" value="1"/>
</dbReference>
<comment type="catalytic activity">
    <reaction evidence="9">
        <text>RNA(n) + a ribonucleoside 5'-triphosphate = RNA(n+1) + diphosphate</text>
        <dbReference type="Rhea" id="RHEA:21248"/>
        <dbReference type="Rhea" id="RHEA-COMP:14527"/>
        <dbReference type="Rhea" id="RHEA-COMP:17342"/>
        <dbReference type="ChEBI" id="CHEBI:33019"/>
        <dbReference type="ChEBI" id="CHEBI:61557"/>
        <dbReference type="ChEBI" id="CHEBI:140395"/>
        <dbReference type="EC" id="2.7.7.6"/>
    </reaction>
</comment>
<dbReference type="InterPro" id="IPR007120">
    <property type="entry name" value="DNA-dir_RNAP_su2_dom"/>
</dbReference>
<dbReference type="Pfam" id="PF04567">
    <property type="entry name" value="RNA_pol_Rpb2_5"/>
    <property type="match status" value="1"/>
</dbReference>